<keyword evidence="6" id="KW-1185">Reference proteome</keyword>
<proteinExistence type="inferred from homology"/>
<dbReference type="PRINTS" id="PR00081">
    <property type="entry name" value="GDHRDH"/>
</dbReference>
<keyword evidence="2" id="KW-0560">Oxidoreductase</keyword>
<dbReference type="InterPro" id="IPR020904">
    <property type="entry name" value="Sc_DH/Rdtase_CS"/>
</dbReference>
<dbReference type="InterPro" id="IPR002347">
    <property type="entry name" value="SDR_fam"/>
</dbReference>
<dbReference type="InterPro" id="IPR057326">
    <property type="entry name" value="KR_dom"/>
</dbReference>
<accession>A0ABQ3JEC4</accession>
<dbReference type="EMBL" id="BNAU01000006">
    <property type="protein sequence ID" value="GHF11279.1"/>
    <property type="molecule type" value="Genomic_DNA"/>
</dbReference>
<dbReference type="PANTHER" id="PTHR24321:SF8">
    <property type="entry name" value="ESTRADIOL 17-BETA-DEHYDROGENASE 8-RELATED"/>
    <property type="match status" value="1"/>
</dbReference>
<dbReference type="InterPro" id="IPR036291">
    <property type="entry name" value="NAD(P)-bd_dom_sf"/>
</dbReference>
<comment type="similarity">
    <text evidence="1">Belongs to the short-chain dehydrogenases/reductases (SDR) family.</text>
</comment>
<name>A0ABQ3JEC4_9PSEU</name>
<keyword evidence="3" id="KW-0520">NAD</keyword>
<dbReference type="PROSITE" id="PS00061">
    <property type="entry name" value="ADH_SHORT"/>
    <property type="match status" value="1"/>
</dbReference>
<dbReference type="SMART" id="SM00822">
    <property type="entry name" value="PKS_KR"/>
    <property type="match status" value="1"/>
</dbReference>
<dbReference type="SUPFAM" id="SSF51735">
    <property type="entry name" value="NAD(P)-binding Rossmann-fold domains"/>
    <property type="match status" value="1"/>
</dbReference>
<dbReference type="Pfam" id="PF13561">
    <property type="entry name" value="adh_short_C2"/>
    <property type="match status" value="1"/>
</dbReference>
<dbReference type="Gene3D" id="3.40.50.720">
    <property type="entry name" value="NAD(P)-binding Rossmann-like Domain"/>
    <property type="match status" value="1"/>
</dbReference>
<dbReference type="Proteomes" id="UP000605897">
    <property type="component" value="Unassembled WGS sequence"/>
</dbReference>
<dbReference type="PANTHER" id="PTHR24321">
    <property type="entry name" value="DEHYDROGENASES, SHORT CHAIN"/>
    <property type="match status" value="1"/>
</dbReference>
<dbReference type="CDD" id="cd05233">
    <property type="entry name" value="SDR_c"/>
    <property type="match status" value="1"/>
</dbReference>
<organism evidence="5 6">
    <name type="scientific">Amycolatopsis deserti</name>
    <dbReference type="NCBI Taxonomy" id="185696"/>
    <lineage>
        <taxon>Bacteria</taxon>
        <taxon>Bacillati</taxon>
        <taxon>Actinomycetota</taxon>
        <taxon>Actinomycetes</taxon>
        <taxon>Pseudonocardiales</taxon>
        <taxon>Pseudonocardiaceae</taxon>
        <taxon>Amycolatopsis</taxon>
    </lineage>
</organism>
<evidence type="ECO:0000256" key="3">
    <source>
        <dbReference type="ARBA" id="ARBA00023027"/>
    </source>
</evidence>
<evidence type="ECO:0000313" key="6">
    <source>
        <dbReference type="Proteomes" id="UP000605897"/>
    </source>
</evidence>
<evidence type="ECO:0000256" key="2">
    <source>
        <dbReference type="ARBA" id="ARBA00023002"/>
    </source>
</evidence>
<dbReference type="NCBIfam" id="NF005559">
    <property type="entry name" value="PRK07231.1"/>
    <property type="match status" value="1"/>
</dbReference>
<dbReference type="PRINTS" id="PR00080">
    <property type="entry name" value="SDRFAMILY"/>
</dbReference>
<evidence type="ECO:0000313" key="5">
    <source>
        <dbReference type="EMBL" id="GHF11279.1"/>
    </source>
</evidence>
<comment type="caution">
    <text evidence="5">The sequence shown here is derived from an EMBL/GenBank/DDBJ whole genome shotgun (WGS) entry which is preliminary data.</text>
</comment>
<feature type="domain" description="Ketoreductase" evidence="4">
    <location>
        <begin position="23"/>
        <end position="187"/>
    </location>
</feature>
<protein>
    <submittedName>
        <fullName evidence="5">Short-chain dehydrogenase</fullName>
    </submittedName>
</protein>
<reference evidence="6" key="1">
    <citation type="journal article" date="2019" name="Int. J. Syst. Evol. Microbiol.">
        <title>The Global Catalogue of Microorganisms (GCM) 10K type strain sequencing project: providing services to taxonomists for standard genome sequencing and annotation.</title>
        <authorList>
            <consortium name="The Broad Institute Genomics Platform"/>
            <consortium name="The Broad Institute Genome Sequencing Center for Infectious Disease"/>
            <person name="Wu L."/>
            <person name="Ma J."/>
        </authorList>
    </citation>
    <scope>NUCLEOTIDE SEQUENCE [LARGE SCALE GENOMIC DNA]</scope>
    <source>
        <strain evidence="6">CGMCC 4.7677</strain>
    </source>
</reference>
<evidence type="ECO:0000259" key="4">
    <source>
        <dbReference type="SMART" id="SM00822"/>
    </source>
</evidence>
<evidence type="ECO:0000256" key="1">
    <source>
        <dbReference type="ARBA" id="ARBA00006484"/>
    </source>
</evidence>
<sequence>MPCHVPLREATVGGMNNFDLTGRVAVVTGAARGIGRACAELLRVRGARLVVTDLRESVHELAADDVAVLTGDVADEELAAATMTLAVERFGRLDVLVNNAGRTLNKPITETSVADFEAILRVNARGNFVQAREAFRVMAAAGGGSIVSIASVSSVVAFETQTAYAASKGALAQMTRVLAIEGGPAGIRSNAVLPGVIDTDIMDGVVDNGREMLASFGPAHPIGRIGRPAEVAEAVAFLASDAASFVTGALLPVDGGWTAQ</sequence>
<gene>
    <name evidence="5" type="ORF">GCM10017786_51280</name>
</gene>